<dbReference type="InterPro" id="IPR001242">
    <property type="entry name" value="Condensation_dom"/>
</dbReference>
<dbReference type="GO" id="GO:0005737">
    <property type="term" value="C:cytoplasm"/>
    <property type="evidence" value="ECO:0007669"/>
    <property type="project" value="TreeGrafter"/>
</dbReference>
<dbReference type="PANTHER" id="PTHR45527:SF1">
    <property type="entry name" value="FATTY ACID SYNTHASE"/>
    <property type="match status" value="1"/>
</dbReference>
<sequence>MLASSAATYPLTAAQRDVWLDQISRGESPLYNIGGYLQLSGAVDPATLHKALEQLVCAHEVLRTVLMPGAGADGMPLQSYAPCLPVCLPLHDVSGHSEPEQAARALINDNMRRPYVLDGSPLLDFCLIRLADDQHWLAGQAHHLIIDGWGFAQLFKSLGELYSALVAGKDLELLASGYSAFIADDARYQASQRYSLDRAYWLEKYRDLPEPLLVSRYHNRRATDPAPSHAWVQPLPGTLHARMKQFAERHNASAFHVLLAVLHVYFTRTAQRDEWIVGLPLLNRSGARFKATLGHFAQVSAVRMAFAEELDFGALVVEVRDALKRDFRHQRFPLSELNRTLELSREGRAQLFEVSVSYELEDHGYCYADAQAQTVKVSNGYEATPLAVHLRSNSCNDDASLHLVHHRAWIEDDEASAIAGRLLHILEQGLENPALKIQDFQLSAPAEQLQLQVWNQTESVAGDEQLIHRRIEQQARTRPYAVAAIFQGQHLTYAQLNRQANALAQRLIYQGVRPDDRVAIVSRRGLETLVGLLAVLKAGAAYVPIDPSHPRERLHYLLSDSAPVVVLTLSSLIERLPPLAVPLIELDHCIDGQGAENNPQVAGLGSDNLVYVIYTSGSTGQPKGVMVEHRTLANLVDWHCQAFDVKAGSHTSCLAGFGFDAMAWEVWPTLCAGATLHVAPVQEGGEDIEAMLDWWRAQPLDVSFLPTPVAEYAFSQDQDHPTLRTLLIGGDRLRQFTHNRRYAVINNYGPTETTVVATSGQVLATGLLHIGGPIANTRVYVLDKHLQAMPVGVPGELYIGGGGVARGYLNQPQLTEERFVADPFSDVAQARMYRSGDLVRWNGDGALDYLGRNDDQVKIRGMRIELGEIESALATLEGVKDAVVLVRDLHLLAWFTETATVDTDTLAPAMRARLPGYMVPRAFTRLTSLPLTANGKLDRRALPDPDPVYLLGNAYEAPQGEVEIAMAAIWAQVLGIGRVGRHDNFFELGGHSLLAVSLVEQLRKAGLKADVHVLLSQPTLAALAACQTDVSAFKVPANLIPAGCKQITPGMLSLVALEQSAIDRIVASVPGGGAANVQEIYPLAPLQEGILYHHLTAEQGDPYLLQWRLAFDTPERLYSWAAALQEVIDRHDILRTSVVWQGLESPQQVVWRNAELTVQAIEFEAEDPESAVIDRLQRQFDARHHRLDLTQAPLMRLVHAQQSSSGETVAILLFHHLVLDNTAMEIVSREMHALLFGHRYDLKAPVPYRNYVAQVRLANDEASHTTFFTEMLGDVDEPTLPFGIQDVHADGSGIEEARRALDPELALRLREQARQLGVSAASLMHVVWARVLGVLANRRDVVFGTVLLGRMGGEGADRALGVFINTLPLRVDTAQDTRPAVKAVHAKLSALIAHEQASLVLAQGCSAVASGSPLFSALLNYRHSGEVKPQDGEGLWQGVRVLGGDVRSNYPLTLCVDDLGEGFDLHMLAQQGMGAERIAGWVLNTLEHLLDTLEQALPLRLENVPILDAAERNHLLLDFNGSEQPFPQGRTVNALIEAQAASRPHSPAVIQGGHVLTYAQLNERANRLAHYLIDLGVKTDERIALCLHRGPERLVAMLAVLKAGAAYVPVDPVYPAERIAYLLQDSAPRVVLTENSTHELAGDTARVNIEQADWLGSCGNNPCVAGLDAQKLAYVIYTSGSTGQPKGVMVEHCTLVNLVHWHCQAFALQAGSHTASVAGFGFDAMAWEVWPALCAGAVLHLPPAGVGNEHVDELLDWWLEQPLQVGFLPTPVAEQAFRRPRQHPTLRTLLIGGDRLRQFDSDPGFAVINNYGPTETTVVATSGAVQPGGPLHIGGPIANTRVYVLDEQLQPVPIGVVGELYIGGAGVARGYLNRPQMTEERFIADPFSAATQARLYRSGDLVRWNADGSLDYLGRNDDQVKIRGMRIELGEIESVLASQAEVQDAVVLVRGERLLAWFTENAPVEPEALREALRARLPAHMVPLAFTRLDALPLTSHGKLDRRALPDPELEALTSQAYAAPVGETEILMADLWAHVLGLEHVGRHDNFFELGGHSLLAVSLVERLRNAGLSVDVRVLLGQPTVAALAASVGKGREIPTPLNRVPAGCTHITPDLLSLSQLDQTTIERIVATVPGGAANVQEIYPLAPLQEGILYHHLTAEQGDPYLLQLRMNVDSPERLEAVAAALRKVIARHDSLRTAIVWEGLETPQQVVWRQADLPVERVTLAQIDAPAGAARMDLNCAPLIRLAYCPDPTGPGLSAILRFHHIVVDATALEIMREEMLADLRGEPGPTQPAVPYRNYVAQARLGVSEAEHEAYFREQLGDIDEPTLPFDLRDVQGDGRCIEEAQQVLPDALLRRLRSQARQLGVSVASLLHLAWARVLGAATGNDRVVFGTVLLGRLQGGAGADRGMGMFINTLPLRVDLGNLSVRDGARATHARLAALLGHEHASLAQAQRWSGVAAPLPLFSAILNYRHAAGQARQDAQLDAWQGLEILTSEKHTNYPLSLNVDDLGDSLRLSVTVPPRVGAQRICAYVQQTLTAMLDALEGQSDLPVQHLSVLGAEERQRSLVEFNATAIHHDLQQTLHGLFEAQAVRTPQAIALRAGRAQLSYRQLNEQANCLAHHLIDLGVRPDQRVAICVERGLSMVIGLLAILKAGGAYVPLDPSYPRERLQYMVKDSTPVALLVQAGTRDLLDDEHALRIDLDSVTWDAQRDQNPRVPGLTAEHLAYVIYTSGSTGTPKGVMVEHRNVSNLVQWSSVLCPPTSGTVMLQKTPISFDASVWEIFWPLSSGITLVLARPDGQRDPAYLAQVIQERQVSVVQFVPALLQQFLDLPQSSACSSLTDVVCGGGELTVEMAAQLRKRLPEVRLHNVYGPTETTVDCSVWTLRPDQAVPDSALPIGRPISNTRLYVLDAHDQPVPQGVIGHLHIGGAGVTRGYLNLPKTDAERFIDSPFVAGDRLYRSGDLVRQRADGNLEFLGRNDDQVKIHGLRIEPGDIQACLISHPGIEQAVVLVRDEQPGGQRLVAYYTGTQLSVETLREVLRAQLPDYMVPALFVHLEAMPLSPNGKLDRKALPAPGQDALLTRPYEAPQGETEALLARLWSELLGVEQVGRHDNFFELGGHSLLAVSLTARLRQEGIEADVRALFEQPTLAGYAAITENMEITL</sequence>
<feature type="domain" description="Carrier" evidence="5">
    <location>
        <begin position="3089"/>
        <end position="3163"/>
    </location>
</feature>
<dbReference type="Gene3D" id="2.30.38.10">
    <property type="entry name" value="Luciferase, Domain 3"/>
    <property type="match status" value="3"/>
</dbReference>
<dbReference type="FunFam" id="3.30.300.30:FF:000010">
    <property type="entry name" value="Enterobactin synthetase component F"/>
    <property type="match status" value="1"/>
</dbReference>
<dbReference type="InterPro" id="IPR000873">
    <property type="entry name" value="AMP-dep_synth/lig_dom"/>
</dbReference>
<evidence type="ECO:0000313" key="6">
    <source>
        <dbReference type="EMBL" id="NAO77399.1"/>
    </source>
</evidence>
<dbReference type="InterPro" id="IPR020806">
    <property type="entry name" value="PKS_PP-bd"/>
</dbReference>
<evidence type="ECO:0000256" key="1">
    <source>
        <dbReference type="ARBA" id="ARBA00001957"/>
    </source>
</evidence>
<dbReference type="NCBIfam" id="NF003417">
    <property type="entry name" value="PRK04813.1"/>
    <property type="match status" value="3"/>
</dbReference>
<evidence type="ECO:0000259" key="5">
    <source>
        <dbReference type="PROSITE" id="PS50075"/>
    </source>
</evidence>
<dbReference type="Pfam" id="PF00550">
    <property type="entry name" value="PP-binding"/>
    <property type="match status" value="3"/>
</dbReference>
<dbReference type="Pfam" id="PF00501">
    <property type="entry name" value="AMP-binding"/>
    <property type="match status" value="3"/>
</dbReference>
<evidence type="ECO:0000256" key="2">
    <source>
        <dbReference type="ARBA" id="ARBA00006432"/>
    </source>
</evidence>
<reference evidence="6" key="1">
    <citation type="journal article" date="2020" name="Phytopathology">
        <title>Zucchini vein clearing disease is caused by several lineages within Pseudomonas syringae species complex.</title>
        <authorList>
            <person name="Lacault C."/>
            <person name="Briand M."/>
            <person name="Jacques M.A."/>
            <person name="Darrasse A."/>
        </authorList>
    </citation>
    <scope>NUCLEOTIDE SEQUENCE</scope>
    <source>
        <strain evidence="6">P123</strain>
    </source>
</reference>
<accession>A0A6B2AWX5</accession>
<dbReference type="FunFam" id="2.30.38.10:FF:000001">
    <property type="entry name" value="Non-ribosomal peptide synthetase PvdI"/>
    <property type="match status" value="2"/>
</dbReference>
<gene>
    <name evidence="6" type="ORF">PspP123CL_15835</name>
</gene>
<feature type="domain" description="Carrier" evidence="5">
    <location>
        <begin position="2020"/>
        <end position="2094"/>
    </location>
</feature>
<organism evidence="6">
    <name type="scientific">Pseudomonas syringae</name>
    <dbReference type="NCBI Taxonomy" id="317"/>
    <lineage>
        <taxon>Bacteria</taxon>
        <taxon>Pseudomonadati</taxon>
        <taxon>Pseudomonadota</taxon>
        <taxon>Gammaproteobacteria</taxon>
        <taxon>Pseudomonadales</taxon>
        <taxon>Pseudomonadaceae</taxon>
        <taxon>Pseudomonas</taxon>
    </lineage>
</organism>
<dbReference type="PANTHER" id="PTHR45527">
    <property type="entry name" value="NONRIBOSOMAL PEPTIDE SYNTHETASE"/>
    <property type="match status" value="1"/>
</dbReference>
<keyword evidence="4" id="KW-0597">Phosphoprotein</keyword>
<comment type="similarity">
    <text evidence="2">Belongs to the ATP-dependent AMP-binding enzyme family.</text>
</comment>
<dbReference type="InterPro" id="IPR020845">
    <property type="entry name" value="AMP-binding_CS"/>
</dbReference>
<dbReference type="GO" id="GO:0031177">
    <property type="term" value="F:phosphopantetheine binding"/>
    <property type="evidence" value="ECO:0007669"/>
    <property type="project" value="InterPro"/>
</dbReference>
<evidence type="ECO:0000256" key="4">
    <source>
        <dbReference type="ARBA" id="ARBA00022553"/>
    </source>
</evidence>
<dbReference type="Gene3D" id="3.40.50.980">
    <property type="match status" value="6"/>
</dbReference>
<dbReference type="SMART" id="SM00823">
    <property type="entry name" value="PKS_PP"/>
    <property type="match status" value="3"/>
</dbReference>
<name>A0A6B2AWX5_PSESX</name>
<dbReference type="FunFam" id="1.10.1200.10:FF:000005">
    <property type="entry name" value="Nonribosomal peptide synthetase 1"/>
    <property type="match status" value="3"/>
</dbReference>
<dbReference type="SUPFAM" id="SSF56801">
    <property type="entry name" value="Acetyl-CoA synthetase-like"/>
    <property type="match status" value="3"/>
</dbReference>
<dbReference type="Pfam" id="PF13193">
    <property type="entry name" value="AMP-binding_C"/>
    <property type="match status" value="2"/>
</dbReference>
<dbReference type="InterPro" id="IPR010071">
    <property type="entry name" value="AA_adenyl_dom"/>
</dbReference>
<dbReference type="SUPFAM" id="SSF52777">
    <property type="entry name" value="CoA-dependent acyltransferases"/>
    <property type="match status" value="6"/>
</dbReference>
<dbReference type="NCBIfam" id="TIGR01733">
    <property type="entry name" value="AA-adenyl-dom"/>
    <property type="match status" value="3"/>
</dbReference>
<dbReference type="InterPro" id="IPR001412">
    <property type="entry name" value="aa-tRNA-synth_I_CS"/>
</dbReference>
<dbReference type="InterPro" id="IPR023213">
    <property type="entry name" value="CAT-like_dom_sf"/>
</dbReference>
<dbReference type="PROSITE" id="PS00178">
    <property type="entry name" value="AA_TRNA_LIGASE_I"/>
    <property type="match status" value="1"/>
</dbReference>
<dbReference type="InterPro" id="IPR036736">
    <property type="entry name" value="ACP-like_sf"/>
</dbReference>
<dbReference type="Gene3D" id="1.10.1200.10">
    <property type="entry name" value="ACP-like"/>
    <property type="match status" value="3"/>
</dbReference>
<dbReference type="FunFam" id="3.40.50.980:FF:000001">
    <property type="entry name" value="Non-ribosomal peptide synthetase"/>
    <property type="match status" value="3"/>
</dbReference>
<dbReference type="Pfam" id="PF00668">
    <property type="entry name" value="Condensation"/>
    <property type="match status" value="3"/>
</dbReference>
<dbReference type="EMBL" id="VLIF01000009">
    <property type="protein sequence ID" value="NAO77399.1"/>
    <property type="molecule type" value="Genomic_DNA"/>
</dbReference>
<dbReference type="FunFam" id="3.40.50.12780:FF:000012">
    <property type="entry name" value="Non-ribosomal peptide synthetase"/>
    <property type="match status" value="1"/>
</dbReference>
<dbReference type="PROSITE" id="PS50075">
    <property type="entry name" value="CARRIER"/>
    <property type="match status" value="3"/>
</dbReference>
<dbReference type="CDD" id="cd19544">
    <property type="entry name" value="E-C_NRPS"/>
    <property type="match status" value="2"/>
</dbReference>
<comment type="caution">
    <text evidence="6">The sequence shown here is derived from an EMBL/GenBank/DDBJ whole genome shotgun (WGS) entry which is preliminary data.</text>
</comment>
<dbReference type="GO" id="GO:0043041">
    <property type="term" value="P:amino acid activation for nonribosomal peptide biosynthetic process"/>
    <property type="evidence" value="ECO:0007669"/>
    <property type="project" value="TreeGrafter"/>
</dbReference>
<dbReference type="CDD" id="cd05930">
    <property type="entry name" value="A_NRPS"/>
    <property type="match status" value="1"/>
</dbReference>
<dbReference type="InterPro" id="IPR045851">
    <property type="entry name" value="AMP-bd_C_sf"/>
</dbReference>
<protein>
    <submittedName>
        <fullName evidence="6">Amino acid adenylation domain-containing protein</fullName>
    </submittedName>
</protein>
<dbReference type="Gene3D" id="3.30.300.30">
    <property type="match status" value="3"/>
</dbReference>
<dbReference type="SUPFAM" id="SSF47336">
    <property type="entry name" value="ACP-like"/>
    <property type="match status" value="3"/>
</dbReference>
<dbReference type="Gene3D" id="3.30.559.10">
    <property type="entry name" value="Chloramphenicol acetyltransferase-like domain"/>
    <property type="match status" value="3"/>
</dbReference>
<dbReference type="InterPro" id="IPR009081">
    <property type="entry name" value="PP-bd_ACP"/>
</dbReference>
<dbReference type="GO" id="GO:0006418">
    <property type="term" value="P:tRNA aminoacylation for protein translation"/>
    <property type="evidence" value="ECO:0007669"/>
    <property type="project" value="InterPro"/>
</dbReference>
<dbReference type="GO" id="GO:0004812">
    <property type="term" value="F:aminoacyl-tRNA ligase activity"/>
    <property type="evidence" value="ECO:0007669"/>
    <property type="project" value="InterPro"/>
</dbReference>
<dbReference type="Gene3D" id="3.30.559.30">
    <property type="entry name" value="Nonribosomal peptide synthetase, condensation domain"/>
    <property type="match status" value="3"/>
</dbReference>
<dbReference type="CDD" id="cd17651">
    <property type="entry name" value="A_NRPS_VisG_like"/>
    <property type="match status" value="2"/>
</dbReference>
<feature type="domain" description="Carrier" evidence="5">
    <location>
        <begin position="957"/>
        <end position="1031"/>
    </location>
</feature>
<dbReference type="InterPro" id="IPR025110">
    <property type="entry name" value="AMP-bd_C"/>
</dbReference>
<dbReference type="PROSITE" id="PS00455">
    <property type="entry name" value="AMP_BINDING"/>
    <property type="match status" value="3"/>
</dbReference>
<keyword evidence="3" id="KW-0596">Phosphopantetheine</keyword>
<proteinExistence type="inferred from homology"/>
<comment type="cofactor">
    <cofactor evidence="1">
        <name>pantetheine 4'-phosphate</name>
        <dbReference type="ChEBI" id="CHEBI:47942"/>
    </cofactor>
</comment>
<evidence type="ECO:0000256" key="3">
    <source>
        <dbReference type="ARBA" id="ARBA00022450"/>
    </source>
</evidence>
<dbReference type="FunFam" id="3.40.50.980:FF:000002">
    <property type="entry name" value="Enterobactin synthetase component F"/>
    <property type="match status" value="1"/>
</dbReference>
<dbReference type="GO" id="GO:0005524">
    <property type="term" value="F:ATP binding"/>
    <property type="evidence" value="ECO:0007669"/>
    <property type="project" value="InterPro"/>
</dbReference>
<dbReference type="RefSeq" id="WP_129396302.1">
    <property type="nucleotide sequence ID" value="NZ_JAJISS010000008.1"/>
</dbReference>
<dbReference type="GO" id="GO:0044550">
    <property type="term" value="P:secondary metabolite biosynthetic process"/>
    <property type="evidence" value="ECO:0007669"/>
    <property type="project" value="UniProtKB-ARBA"/>
</dbReference>